<keyword evidence="5" id="KW-1185">Reference proteome</keyword>
<dbReference type="InterPro" id="IPR050362">
    <property type="entry name" value="Cation-dep_OMT"/>
</dbReference>
<dbReference type="GO" id="GO:0008171">
    <property type="term" value="F:O-methyltransferase activity"/>
    <property type="evidence" value="ECO:0007669"/>
    <property type="project" value="InterPro"/>
</dbReference>
<dbReference type="GO" id="GO:0008757">
    <property type="term" value="F:S-adenosylmethionine-dependent methyltransferase activity"/>
    <property type="evidence" value="ECO:0007669"/>
    <property type="project" value="TreeGrafter"/>
</dbReference>
<dbReference type="PANTHER" id="PTHR10509:SF14">
    <property type="entry name" value="CAFFEOYL-COA O-METHYLTRANSFERASE 3-RELATED"/>
    <property type="match status" value="1"/>
</dbReference>
<gene>
    <name evidence="4" type="ORF">ANME2D_03475</name>
</gene>
<keyword evidence="1 4" id="KW-0489">Methyltransferase</keyword>
<dbReference type="Gene3D" id="3.40.50.150">
    <property type="entry name" value="Vaccinia Virus protein VP39"/>
    <property type="match status" value="1"/>
</dbReference>
<protein>
    <submittedName>
        <fullName evidence="4">Putative O-methyltransferase</fullName>
    </submittedName>
</protein>
<dbReference type="InterPro" id="IPR029063">
    <property type="entry name" value="SAM-dependent_MTases_sf"/>
</dbReference>
<evidence type="ECO:0000256" key="2">
    <source>
        <dbReference type="ARBA" id="ARBA00022679"/>
    </source>
</evidence>
<name>A0A062V4E4_9EURY</name>
<evidence type="ECO:0000313" key="5">
    <source>
        <dbReference type="Proteomes" id="UP000027153"/>
    </source>
</evidence>
<dbReference type="SUPFAM" id="SSF53335">
    <property type="entry name" value="S-adenosyl-L-methionine-dependent methyltransferases"/>
    <property type="match status" value="1"/>
</dbReference>
<reference evidence="4 5" key="1">
    <citation type="journal article" date="2013" name="Nature">
        <title>Anaerobic oxidation of methane coupled to nitrate reduction in a novel archaeal lineage.</title>
        <authorList>
            <person name="Haroon M.F."/>
            <person name="Hu S."/>
            <person name="Shi Y."/>
            <person name="Imelfort M."/>
            <person name="Keller J."/>
            <person name="Hugenholtz P."/>
            <person name="Yuan Z."/>
            <person name="Tyson G.W."/>
        </authorList>
    </citation>
    <scope>NUCLEOTIDE SEQUENCE [LARGE SCALE GENOMIC DNA]</scope>
    <source>
        <strain evidence="4 5">ANME-2d</strain>
    </source>
</reference>
<sequence length="211" mass="24157">MDRIVPEKIERYCRDNTTPESHLLRELVVETYARTAFPEMQVGHLEGAFLRMLVRLQGAKRILEIGTFTGYSSLVMAEALPEDGELITCDIDPEVTQIAQRYWSQSPHGKKIELRLGHALDTLKTIEGPFDMVFIDADKVNYINYWELCVPRMRSGGLLVADNVLWGGSVLDPRDETDRAIVEFNEHVYSDKRVETVMLPIRDGITLAWKF</sequence>
<dbReference type="GO" id="GO:0032259">
    <property type="term" value="P:methylation"/>
    <property type="evidence" value="ECO:0007669"/>
    <property type="project" value="UniProtKB-KW"/>
</dbReference>
<dbReference type="Proteomes" id="UP000027153">
    <property type="component" value="Unassembled WGS sequence"/>
</dbReference>
<dbReference type="EMBL" id="JMIY01000010">
    <property type="protein sequence ID" value="KCZ70285.1"/>
    <property type="molecule type" value="Genomic_DNA"/>
</dbReference>
<dbReference type="CDD" id="cd02440">
    <property type="entry name" value="AdoMet_MTases"/>
    <property type="match status" value="1"/>
</dbReference>
<dbReference type="PANTHER" id="PTHR10509">
    <property type="entry name" value="O-METHYLTRANSFERASE-RELATED"/>
    <property type="match status" value="1"/>
</dbReference>
<accession>A0A062V4E4</accession>
<evidence type="ECO:0000313" key="4">
    <source>
        <dbReference type="EMBL" id="KCZ70285.1"/>
    </source>
</evidence>
<evidence type="ECO:0000256" key="3">
    <source>
        <dbReference type="ARBA" id="ARBA00022691"/>
    </source>
</evidence>
<dbReference type="InterPro" id="IPR002935">
    <property type="entry name" value="SAM_O-MeTrfase"/>
</dbReference>
<comment type="caution">
    <text evidence="4">The sequence shown here is derived from an EMBL/GenBank/DDBJ whole genome shotgun (WGS) entry which is preliminary data.</text>
</comment>
<organism evidence="4 5">
    <name type="scientific">Candidatus Methanoperedens nitratireducens</name>
    <dbReference type="NCBI Taxonomy" id="1392998"/>
    <lineage>
        <taxon>Archaea</taxon>
        <taxon>Methanobacteriati</taxon>
        <taxon>Methanobacteriota</taxon>
        <taxon>Stenosarchaea group</taxon>
        <taxon>Methanomicrobia</taxon>
        <taxon>Methanosarcinales</taxon>
        <taxon>ANME-2 cluster</taxon>
        <taxon>Candidatus Methanoperedentaceae</taxon>
        <taxon>Candidatus Methanoperedens</taxon>
    </lineage>
</organism>
<keyword evidence="2 4" id="KW-0808">Transferase</keyword>
<dbReference type="AlphaFoldDB" id="A0A062V4E4"/>
<dbReference type="Pfam" id="PF01596">
    <property type="entry name" value="Methyltransf_3"/>
    <property type="match status" value="1"/>
</dbReference>
<dbReference type="PATRIC" id="fig|1392998.3.peg.3466"/>
<proteinExistence type="predicted"/>
<evidence type="ECO:0000256" key="1">
    <source>
        <dbReference type="ARBA" id="ARBA00022603"/>
    </source>
</evidence>
<keyword evidence="3" id="KW-0949">S-adenosyl-L-methionine</keyword>
<dbReference type="PROSITE" id="PS51682">
    <property type="entry name" value="SAM_OMT_I"/>
    <property type="match status" value="1"/>
</dbReference>
<dbReference type="RefSeq" id="WP_048094135.1">
    <property type="nucleotide sequence ID" value="NZ_JMIY01000010.1"/>
</dbReference>
<dbReference type="OrthoDB" id="21414at2157"/>